<evidence type="ECO:0000313" key="2">
    <source>
        <dbReference type="Proteomes" id="UP001352852"/>
    </source>
</evidence>
<dbReference type="SUPFAM" id="SSF48439">
    <property type="entry name" value="Protein prenylyltransferase"/>
    <property type="match status" value="1"/>
</dbReference>
<organism evidence="1 2">
    <name type="scientific">Characodon lateralis</name>
    <dbReference type="NCBI Taxonomy" id="208331"/>
    <lineage>
        <taxon>Eukaryota</taxon>
        <taxon>Metazoa</taxon>
        <taxon>Chordata</taxon>
        <taxon>Craniata</taxon>
        <taxon>Vertebrata</taxon>
        <taxon>Euteleostomi</taxon>
        <taxon>Actinopterygii</taxon>
        <taxon>Neopterygii</taxon>
        <taxon>Teleostei</taxon>
        <taxon>Neoteleostei</taxon>
        <taxon>Acanthomorphata</taxon>
        <taxon>Ovalentaria</taxon>
        <taxon>Atherinomorphae</taxon>
        <taxon>Cyprinodontiformes</taxon>
        <taxon>Goodeidae</taxon>
        <taxon>Characodon</taxon>
    </lineage>
</organism>
<dbReference type="EMBL" id="JAHUTJ010008539">
    <property type="protein sequence ID" value="MED6266886.1"/>
    <property type="molecule type" value="Genomic_DNA"/>
</dbReference>
<dbReference type="Proteomes" id="UP001352852">
    <property type="component" value="Unassembled WGS sequence"/>
</dbReference>
<protein>
    <submittedName>
        <fullName evidence="1">Uncharacterized protein</fullName>
    </submittedName>
</protein>
<evidence type="ECO:0000313" key="1">
    <source>
        <dbReference type="EMBL" id="MED6266886.1"/>
    </source>
</evidence>
<dbReference type="Gene3D" id="1.25.40.120">
    <property type="entry name" value="Protein prenylyltransferase"/>
    <property type="match status" value="1"/>
</dbReference>
<gene>
    <name evidence="1" type="ORF">CHARACLAT_006579</name>
</gene>
<name>A0ABU7CVC8_9TELE</name>
<proteinExistence type="predicted"/>
<reference evidence="1 2" key="1">
    <citation type="submission" date="2021-06" db="EMBL/GenBank/DDBJ databases">
        <authorList>
            <person name="Palmer J.M."/>
        </authorList>
    </citation>
    <scope>NUCLEOTIDE SEQUENCE [LARGE SCALE GENOMIC DNA]</scope>
    <source>
        <strain evidence="1 2">CL_MEX2019</strain>
        <tissue evidence="1">Muscle</tissue>
    </source>
</reference>
<accession>A0ABU7CVC8</accession>
<sequence>MSSAEEPSSEAPEVKELKEFDVEAEDHFGDTYGAEPTRYIFYRDRKEWADLEPVPQDDGPNPVVKIAYSEKCKGVANVPRRKLKISYKCISIK</sequence>
<comment type="caution">
    <text evidence="1">The sequence shown here is derived from an EMBL/GenBank/DDBJ whole genome shotgun (WGS) entry which is preliminary data.</text>
</comment>
<keyword evidence="2" id="KW-1185">Reference proteome</keyword>